<feature type="region of interest" description="Disordered" evidence="4">
    <location>
        <begin position="75"/>
        <end position="116"/>
    </location>
</feature>
<dbReference type="PANTHER" id="PTHR46524:SF12">
    <property type="entry name" value="CW-TYPE DOMAIN-CONTAINING PROTEIN"/>
    <property type="match status" value="1"/>
</dbReference>
<feature type="compositionally biased region" description="Polar residues" evidence="4">
    <location>
        <begin position="135"/>
        <end position="149"/>
    </location>
</feature>
<evidence type="ECO:0000256" key="4">
    <source>
        <dbReference type="SAM" id="MobiDB-lite"/>
    </source>
</evidence>
<proteinExistence type="predicted"/>
<feature type="region of interest" description="Disordered" evidence="4">
    <location>
        <begin position="132"/>
        <end position="166"/>
    </location>
</feature>
<keyword evidence="3" id="KW-0862">Zinc</keyword>
<feature type="compositionally biased region" description="Basic and acidic residues" evidence="4">
    <location>
        <begin position="396"/>
        <end position="414"/>
    </location>
</feature>
<sequence>MEEAELEEGEACYYKDDASIDPDIALSYLDEKLQSVLGHFQKDFEGGVSAETLGAKFGWYGSFLPTYQCSPSIWSQPKGPQRVQNHAIPRSPNNLPVGGAPQNSTDPSDAPLSRRLGSASYGLHSLQIAKIPSGDVSSGKENTEGNSPEESGGMPFESQETPDESPSSILEIMTSFPVPRDLLLSALGNSLLCLKRKEKLSQNSKPMPALKGSPEHSVVLVDVSASILGDGKLSKEKKTKSVGKSEILVELDHGNEMDFEDNMTFLSKNNTENKTLKHEQCFSSDVKLKTLSNSTCNAEMPPEAFREGEKGASVKKREASKDGLKDEFAKESLGSISSHVSVDLREDGRGKSNKISSPFKVDSDVSKYKRDPNTGAMGHLKHKVGQKSTSLEDDEIKIPHGVEKSSFESKERLKGRQNNGKGASDLSGESLMIRACVAPKDTKKTIKIHNLNSRKIIHEACDNYGDVLADTRLEHMDNQMDSLERLPGNRAKDSDLETVEKEWHPFFDKSKQRSGCLKFDTQSTSEPFLKEDPNVGPPRGGIASVLEPTSEAPVVMEEYWVCCDRCQKWRLLPLGVKPEHLHEKWFCSMLDWLPGLNCCDISKEETTKALNTLYQVPLPESQNDLQKHAHRTALGVTSADVRHFDHTHQNLSSHAMPNRGKKKNVSKELPYKASDGGNAKQRKQADQYGDGATKKIKTEGAIDNDNYRTSEHGRNLERVGHSSNTDLPTKKAGKNMQKHKEDYYSKDIKCDPNNTSQISVKKEGDYTQIPLYSGSLDMKTYDEREISVKKRKLKDRQDRQNYLQTLQSNRKHHLDSNVSMKEESVDSECKKEKKSRVSSIEGKESTSTSKGDDRSNEKGRLTRILLSGSRDNSVHVMEGVRSIEKDQQPRRHKANVASKPPPYPHCRSNH</sequence>
<evidence type="ECO:0000256" key="2">
    <source>
        <dbReference type="ARBA" id="ARBA00022771"/>
    </source>
</evidence>
<dbReference type="Gene3D" id="3.30.40.100">
    <property type="match status" value="1"/>
</dbReference>
<dbReference type="Pfam" id="PF07496">
    <property type="entry name" value="zf-CW"/>
    <property type="match status" value="1"/>
</dbReference>
<dbReference type="EMBL" id="CM018031">
    <property type="protein sequence ID" value="KAA8548500.1"/>
    <property type="molecule type" value="Genomic_DNA"/>
</dbReference>
<evidence type="ECO:0000256" key="3">
    <source>
        <dbReference type="ARBA" id="ARBA00022833"/>
    </source>
</evidence>
<name>A0A5J5C311_9ASTE</name>
<evidence type="ECO:0000259" key="5">
    <source>
        <dbReference type="PROSITE" id="PS51050"/>
    </source>
</evidence>
<feature type="region of interest" description="Disordered" evidence="4">
    <location>
        <begin position="805"/>
        <end position="910"/>
    </location>
</feature>
<dbReference type="Proteomes" id="UP000325577">
    <property type="component" value="Linkage Group LG0"/>
</dbReference>
<dbReference type="InterPro" id="IPR055300">
    <property type="entry name" value="CWZF3/5/7"/>
</dbReference>
<feature type="region of interest" description="Disordered" evidence="4">
    <location>
        <begin position="344"/>
        <end position="426"/>
    </location>
</feature>
<feature type="compositionally biased region" description="Basic and acidic residues" evidence="4">
    <location>
        <begin position="820"/>
        <end position="831"/>
    </location>
</feature>
<feature type="compositionally biased region" description="Basic and acidic residues" evidence="4">
    <location>
        <begin position="304"/>
        <end position="319"/>
    </location>
</feature>
<dbReference type="CDD" id="cd15517">
    <property type="entry name" value="PHD_TCF19_like"/>
    <property type="match status" value="1"/>
</dbReference>
<feature type="region of interest" description="Disordered" evidence="4">
    <location>
        <begin position="648"/>
        <end position="757"/>
    </location>
</feature>
<evidence type="ECO:0000313" key="7">
    <source>
        <dbReference type="Proteomes" id="UP000325577"/>
    </source>
</evidence>
<dbReference type="OrthoDB" id="757982at2759"/>
<evidence type="ECO:0000256" key="1">
    <source>
        <dbReference type="ARBA" id="ARBA00022723"/>
    </source>
</evidence>
<protein>
    <recommendedName>
        <fullName evidence="5">CW-type domain-containing protein</fullName>
    </recommendedName>
</protein>
<keyword evidence="2" id="KW-0863">Zinc-finger</keyword>
<keyword evidence="1" id="KW-0479">Metal-binding</keyword>
<dbReference type="PROSITE" id="PS51050">
    <property type="entry name" value="ZF_CW"/>
    <property type="match status" value="1"/>
</dbReference>
<dbReference type="PANTHER" id="PTHR46524">
    <property type="entry name" value="CW-TYPE ZINC FINGER"/>
    <property type="match status" value="1"/>
</dbReference>
<feature type="compositionally biased region" description="Basic and acidic residues" evidence="4">
    <location>
        <begin position="850"/>
        <end position="860"/>
    </location>
</feature>
<reference evidence="6 7" key="1">
    <citation type="submission" date="2019-09" db="EMBL/GenBank/DDBJ databases">
        <title>A chromosome-level genome assembly of the Chinese tupelo Nyssa sinensis.</title>
        <authorList>
            <person name="Yang X."/>
            <person name="Kang M."/>
            <person name="Yang Y."/>
            <person name="Xiong H."/>
            <person name="Wang M."/>
            <person name="Zhang Z."/>
            <person name="Wang Z."/>
            <person name="Wu H."/>
            <person name="Ma T."/>
            <person name="Liu J."/>
            <person name="Xi Z."/>
        </authorList>
    </citation>
    <scope>NUCLEOTIDE SEQUENCE [LARGE SCALE GENOMIC DNA]</scope>
    <source>
        <strain evidence="6">J267</strain>
        <tissue evidence="6">Leaf</tissue>
    </source>
</reference>
<feature type="region of interest" description="Disordered" evidence="4">
    <location>
        <begin position="296"/>
        <end position="319"/>
    </location>
</feature>
<dbReference type="InterPro" id="IPR011124">
    <property type="entry name" value="Znf_CW"/>
</dbReference>
<feature type="compositionally biased region" description="Basic and acidic residues" evidence="4">
    <location>
        <begin position="361"/>
        <end position="372"/>
    </location>
</feature>
<feature type="domain" description="CW-type" evidence="5">
    <location>
        <begin position="554"/>
        <end position="607"/>
    </location>
</feature>
<evidence type="ECO:0000313" key="6">
    <source>
        <dbReference type="EMBL" id="KAA8548500.1"/>
    </source>
</evidence>
<accession>A0A5J5C311</accession>
<feature type="compositionally biased region" description="Basic and acidic residues" evidence="4">
    <location>
        <begin position="692"/>
        <end position="720"/>
    </location>
</feature>
<gene>
    <name evidence="6" type="ORF">F0562_000233</name>
</gene>
<dbReference type="AlphaFoldDB" id="A0A5J5C311"/>
<dbReference type="GO" id="GO:0008270">
    <property type="term" value="F:zinc ion binding"/>
    <property type="evidence" value="ECO:0007669"/>
    <property type="project" value="UniProtKB-KW"/>
</dbReference>
<feature type="compositionally biased region" description="Basic and acidic residues" evidence="4">
    <location>
        <begin position="738"/>
        <end position="750"/>
    </location>
</feature>
<organism evidence="6 7">
    <name type="scientific">Nyssa sinensis</name>
    <dbReference type="NCBI Taxonomy" id="561372"/>
    <lineage>
        <taxon>Eukaryota</taxon>
        <taxon>Viridiplantae</taxon>
        <taxon>Streptophyta</taxon>
        <taxon>Embryophyta</taxon>
        <taxon>Tracheophyta</taxon>
        <taxon>Spermatophyta</taxon>
        <taxon>Magnoliopsida</taxon>
        <taxon>eudicotyledons</taxon>
        <taxon>Gunneridae</taxon>
        <taxon>Pentapetalae</taxon>
        <taxon>asterids</taxon>
        <taxon>Cornales</taxon>
        <taxon>Nyssaceae</taxon>
        <taxon>Nyssa</taxon>
    </lineage>
</organism>
<keyword evidence="7" id="KW-1185">Reference proteome</keyword>